<dbReference type="RefSeq" id="WP_322877614.1">
    <property type="nucleotide sequence ID" value="NZ_JAVMIP010000003.1"/>
</dbReference>
<evidence type="ECO:0000256" key="10">
    <source>
        <dbReference type="SAM" id="MobiDB-lite"/>
    </source>
</evidence>
<keyword evidence="6 9" id="KW-0067">ATP-binding</keyword>
<sequence length="938" mass="102103">MAIFYSFPMSNAPLWRHVLQSQLPAVLIAFGATLGVMGLKMLTLLESFELRAYDQMMRSEPERVVDSPILLVTITEADIQSQKIWPLPDWLLIQALEKLQAGNPKVIGLDLFRDLPIPDPFNPEVENTVQNNLSQYLIAHPDVLALCKVGRQDNPGVASPAGLESDQVGFADLPLDPDGVVRRGILVRTPTPEALCTTATSLGFLLAQRYLSKPAEFDANEQLKIGDQVFERIMPNTGGYQGIDARGYQILIDFQKDESLGQQVSLTQVLKGEVPPAQIRNRVVLLGVTADSSNDKFITPLNNLREGEERTPGLVIHAQIVQQIIGAVNRTQPLIWAWDGVGEWVWGYGWSLLSGVLWLNLSRRYSWLWASLGVGIGVGALVGVSYGVFVVAAGWLPLIPAGLGMVTTSLAMVIYGATRLEKGQSPSATLTPAVLTPDPVSLPPSQPQTFLTTALDLTALSPAASANLPGRGQESTAIFNQDPAPLQQRYPQNPARSSPKPTDPADTLIELTDIPDETSQDATDPEKTFAVDGPSITRFAKAVPNPRPGQCSEATFVLDSEPGSTGDGSLPSPPDSAAPPAVLNPNHAANLPSIPTSPQVFPGEATVVDADFDAAPETEAPITDISALNPHNLGLKSTDHDPTTSSIPTSSPGKDIDAHSYSAELIPGLLAGRYQIITQLGRGGFGRTYLAEDTQMPLKPVCVVKQLLPSRSDAKFMQVARRLFQREAATLAQVGQHDRIPRLLAYFEESQAFFLVQEYVKGRSLQDELQQQRIFSPGYVRKLLEEILTILVYVHSLNVIHRDIKPGNILRRDSDQQLVLIDFGAVRHIQPEDMAAIDQKFTIAIGTRGYAPSEQMAGYPTFASDIYALGAVAIQALSGVSPSNIQHDRNSGELIWASATPISDQFEHILNRMVRYNFRQRYQSAQAVLDDLAKTSVH</sequence>
<dbReference type="AlphaFoldDB" id="A0AAE4JZ11"/>
<evidence type="ECO:0000256" key="11">
    <source>
        <dbReference type="SAM" id="Phobius"/>
    </source>
</evidence>
<feature type="compositionally biased region" description="Polar residues" evidence="10">
    <location>
        <begin position="489"/>
        <end position="500"/>
    </location>
</feature>
<keyword evidence="4 9" id="KW-0547">Nucleotide-binding</keyword>
<dbReference type="Pfam" id="PF05226">
    <property type="entry name" value="CHASE2"/>
    <property type="match status" value="1"/>
</dbReference>
<dbReference type="Gene3D" id="1.10.510.10">
    <property type="entry name" value="Transferase(Phosphotransferase) domain 1"/>
    <property type="match status" value="1"/>
</dbReference>
<comment type="catalytic activity">
    <reaction evidence="7">
        <text>L-threonyl-[protein] + ATP = O-phospho-L-threonyl-[protein] + ADP + H(+)</text>
        <dbReference type="Rhea" id="RHEA:46608"/>
        <dbReference type="Rhea" id="RHEA-COMP:11060"/>
        <dbReference type="Rhea" id="RHEA-COMP:11605"/>
        <dbReference type="ChEBI" id="CHEBI:15378"/>
        <dbReference type="ChEBI" id="CHEBI:30013"/>
        <dbReference type="ChEBI" id="CHEBI:30616"/>
        <dbReference type="ChEBI" id="CHEBI:61977"/>
        <dbReference type="ChEBI" id="CHEBI:456216"/>
        <dbReference type="EC" id="2.7.11.1"/>
    </reaction>
</comment>
<evidence type="ECO:0000256" key="3">
    <source>
        <dbReference type="ARBA" id="ARBA00022679"/>
    </source>
</evidence>
<accession>A0AAE4JZ11</accession>
<keyword evidence="5" id="KW-0418">Kinase</keyword>
<evidence type="ECO:0000256" key="9">
    <source>
        <dbReference type="PROSITE-ProRule" id="PRU10141"/>
    </source>
</evidence>
<feature type="region of interest" description="Disordered" evidence="10">
    <location>
        <begin position="483"/>
        <end position="507"/>
    </location>
</feature>
<protein>
    <recommendedName>
        <fullName evidence="1">non-specific serine/threonine protein kinase</fullName>
        <ecNumber evidence="1">2.7.11.1</ecNumber>
    </recommendedName>
</protein>
<evidence type="ECO:0000256" key="2">
    <source>
        <dbReference type="ARBA" id="ARBA00022527"/>
    </source>
</evidence>
<feature type="transmembrane region" description="Helical" evidence="11">
    <location>
        <begin position="395"/>
        <end position="417"/>
    </location>
</feature>
<feature type="binding site" evidence="9">
    <location>
        <position position="705"/>
    </location>
    <ligand>
        <name>ATP</name>
        <dbReference type="ChEBI" id="CHEBI:30616"/>
    </ligand>
</feature>
<evidence type="ECO:0000256" key="6">
    <source>
        <dbReference type="ARBA" id="ARBA00022840"/>
    </source>
</evidence>
<proteinExistence type="predicted"/>
<dbReference type="PANTHER" id="PTHR24363:SF0">
    <property type="entry name" value="SERINE_THREONINE KINASE LIKE DOMAIN CONTAINING 1"/>
    <property type="match status" value="1"/>
</dbReference>
<feature type="region of interest" description="Disordered" evidence="10">
    <location>
        <begin position="541"/>
        <end position="600"/>
    </location>
</feature>
<feature type="transmembrane region" description="Helical" evidence="11">
    <location>
        <begin position="367"/>
        <end position="389"/>
    </location>
</feature>
<dbReference type="GO" id="GO:0005524">
    <property type="term" value="F:ATP binding"/>
    <property type="evidence" value="ECO:0007669"/>
    <property type="project" value="UniProtKB-UniRule"/>
</dbReference>
<dbReference type="PANTHER" id="PTHR24363">
    <property type="entry name" value="SERINE/THREONINE PROTEIN KINASE"/>
    <property type="match status" value="1"/>
</dbReference>
<keyword evidence="11" id="KW-1133">Transmembrane helix</keyword>
<dbReference type="SUPFAM" id="SSF56112">
    <property type="entry name" value="Protein kinase-like (PK-like)"/>
    <property type="match status" value="1"/>
</dbReference>
<keyword evidence="3" id="KW-0808">Transferase</keyword>
<dbReference type="InterPro" id="IPR011009">
    <property type="entry name" value="Kinase-like_dom_sf"/>
</dbReference>
<dbReference type="InterPro" id="IPR000719">
    <property type="entry name" value="Prot_kinase_dom"/>
</dbReference>
<organism evidence="13 14">
    <name type="scientific">Pseudocalidococcus azoricus BACA0444</name>
    <dbReference type="NCBI Taxonomy" id="2918990"/>
    <lineage>
        <taxon>Bacteria</taxon>
        <taxon>Bacillati</taxon>
        <taxon>Cyanobacteriota</taxon>
        <taxon>Cyanophyceae</taxon>
        <taxon>Acaryochloridales</taxon>
        <taxon>Thermosynechococcaceae</taxon>
        <taxon>Pseudocalidococcus</taxon>
        <taxon>Pseudocalidococcus azoricus</taxon>
    </lineage>
</organism>
<gene>
    <name evidence="13" type="ORF">RIF25_05900</name>
</gene>
<dbReference type="PROSITE" id="PS00107">
    <property type="entry name" value="PROTEIN_KINASE_ATP"/>
    <property type="match status" value="1"/>
</dbReference>
<dbReference type="PROSITE" id="PS50011">
    <property type="entry name" value="PROTEIN_KINASE_DOM"/>
    <property type="match status" value="1"/>
</dbReference>
<evidence type="ECO:0000256" key="1">
    <source>
        <dbReference type="ARBA" id="ARBA00012513"/>
    </source>
</evidence>
<dbReference type="SMART" id="SM01080">
    <property type="entry name" value="CHASE2"/>
    <property type="match status" value="1"/>
</dbReference>
<dbReference type="CDD" id="cd14014">
    <property type="entry name" value="STKc_PknB_like"/>
    <property type="match status" value="1"/>
</dbReference>
<reference evidence="14" key="1">
    <citation type="submission" date="2023-07" db="EMBL/GenBank/DDBJ databases">
        <authorList>
            <person name="Luz R."/>
            <person name="Cordeiro R."/>
            <person name="Fonseca A."/>
            <person name="Goncalves V."/>
        </authorList>
    </citation>
    <scope>NUCLEOTIDE SEQUENCE [LARGE SCALE GENOMIC DNA]</scope>
    <source>
        <strain evidence="14">BACA0444</strain>
    </source>
</reference>
<dbReference type="SMART" id="SM00220">
    <property type="entry name" value="S_TKc"/>
    <property type="match status" value="1"/>
</dbReference>
<evidence type="ECO:0000256" key="7">
    <source>
        <dbReference type="ARBA" id="ARBA00047899"/>
    </source>
</evidence>
<keyword evidence="11" id="KW-0472">Membrane</keyword>
<dbReference type="EMBL" id="JAVMIP010000003">
    <property type="protein sequence ID" value="MDS3860337.1"/>
    <property type="molecule type" value="Genomic_DNA"/>
</dbReference>
<comment type="caution">
    <text evidence="13">The sequence shown here is derived from an EMBL/GenBank/DDBJ whole genome shotgun (WGS) entry which is preliminary data.</text>
</comment>
<keyword evidence="11" id="KW-0812">Transmembrane</keyword>
<evidence type="ECO:0000256" key="5">
    <source>
        <dbReference type="ARBA" id="ARBA00022777"/>
    </source>
</evidence>
<feature type="domain" description="Protein kinase" evidence="12">
    <location>
        <begin position="674"/>
        <end position="938"/>
    </location>
</feature>
<evidence type="ECO:0000313" key="13">
    <source>
        <dbReference type="EMBL" id="MDS3860337.1"/>
    </source>
</evidence>
<evidence type="ECO:0000256" key="8">
    <source>
        <dbReference type="ARBA" id="ARBA00048679"/>
    </source>
</evidence>
<dbReference type="InterPro" id="IPR017441">
    <property type="entry name" value="Protein_kinase_ATP_BS"/>
</dbReference>
<dbReference type="Proteomes" id="UP001268256">
    <property type="component" value="Unassembled WGS sequence"/>
</dbReference>
<keyword evidence="14" id="KW-1185">Reference proteome</keyword>
<name>A0AAE4JZ11_9CYAN</name>
<dbReference type="InterPro" id="IPR007890">
    <property type="entry name" value="CHASE2"/>
</dbReference>
<evidence type="ECO:0000259" key="12">
    <source>
        <dbReference type="PROSITE" id="PS50011"/>
    </source>
</evidence>
<comment type="catalytic activity">
    <reaction evidence="8">
        <text>L-seryl-[protein] + ATP = O-phospho-L-seryl-[protein] + ADP + H(+)</text>
        <dbReference type="Rhea" id="RHEA:17989"/>
        <dbReference type="Rhea" id="RHEA-COMP:9863"/>
        <dbReference type="Rhea" id="RHEA-COMP:11604"/>
        <dbReference type="ChEBI" id="CHEBI:15378"/>
        <dbReference type="ChEBI" id="CHEBI:29999"/>
        <dbReference type="ChEBI" id="CHEBI:30616"/>
        <dbReference type="ChEBI" id="CHEBI:83421"/>
        <dbReference type="ChEBI" id="CHEBI:456216"/>
        <dbReference type="EC" id="2.7.11.1"/>
    </reaction>
</comment>
<dbReference type="GO" id="GO:0004674">
    <property type="term" value="F:protein serine/threonine kinase activity"/>
    <property type="evidence" value="ECO:0007669"/>
    <property type="project" value="UniProtKB-KW"/>
</dbReference>
<dbReference type="Gene3D" id="3.30.200.20">
    <property type="entry name" value="Phosphorylase Kinase, domain 1"/>
    <property type="match status" value="1"/>
</dbReference>
<dbReference type="EC" id="2.7.11.1" evidence="1"/>
<evidence type="ECO:0000313" key="14">
    <source>
        <dbReference type="Proteomes" id="UP001268256"/>
    </source>
</evidence>
<dbReference type="Pfam" id="PF00069">
    <property type="entry name" value="Pkinase"/>
    <property type="match status" value="1"/>
</dbReference>
<keyword evidence="2" id="KW-0723">Serine/threonine-protein kinase</keyword>
<evidence type="ECO:0000256" key="4">
    <source>
        <dbReference type="ARBA" id="ARBA00022741"/>
    </source>
</evidence>